<evidence type="ECO:0000313" key="5">
    <source>
        <dbReference type="EMBL" id="KGO53546.1"/>
    </source>
</evidence>
<dbReference type="InterPro" id="IPR002347">
    <property type="entry name" value="SDR_fam"/>
</dbReference>
<reference evidence="5 6" key="1">
    <citation type="journal article" date="2015" name="Mol. Plant Microbe Interact.">
        <title>Genome, transcriptome, and functional analyses of Penicillium expansum provide new insights into secondary metabolism and pathogenicity.</title>
        <authorList>
            <person name="Ballester A.R."/>
            <person name="Marcet-Houben M."/>
            <person name="Levin E."/>
            <person name="Sela N."/>
            <person name="Selma-Lazaro C."/>
            <person name="Carmona L."/>
            <person name="Wisniewski M."/>
            <person name="Droby S."/>
            <person name="Gonzalez-Candelas L."/>
            <person name="Gabaldon T."/>
        </authorList>
    </citation>
    <scope>NUCLEOTIDE SEQUENCE [LARGE SCALE GENOMIC DNA]</scope>
    <source>
        <strain evidence="5 6">MD-8</strain>
    </source>
</reference>
<dbReference type="InterPro" id="IPR036291">
    <property type="entry name" value="NAD(P)-bd_dom_sf"/>
</dbReference>
<evidence type="ECO:0000256" key="1">
    <source>
        <dbReference type="ARBA" id="ARBA00006484"/>
    </source>
</evidence>
<evidence type="ECO:0000256" key="4">
    <source>
        <dbReference type="RuleBase" id="RU000363"/>
    </source>
</evidence>
<dbReference type="AlphaFoldDB" id="A0A0A2JFI5"/>
<dbReference type="PRINTS" id="PR00081">
    <property type="entry name" value="GDHRDH"/>
</dbReference>
<sequence>MDAPIIAVVTGSNRGIGCAICAALVQQFSGPLILYAASRAGTSFDLTGLTIPPTAKIHPARLSLTDQATITALSTMVGKEHMGCDILINNAGIYYFQENITAVQRQETLDVNYRGTLNVDHRILFSFLPPTNHRQVCQAFLPIMRKNGRIVNLSSQSGQLKYFDPSLQKRFLYPDLTLTELDALVNEYSHLADQHTATASGWPPLAYFTSKAALNAATRILAHENPHLLINCCCPGWVGTSLGAQAGQPPKSIEEGARIPLRLAVGDIGKISGRYWANDSVASTGDGKVRNF</sequence>
<dbReference type="RefSeq" id="XP_016596148.1">
    <property type="nucleotide sequence ID" value="XM_016743425.1"/>
</dbReference>
<keyword evidence="2" id="KW-0521">NADP</keyword>
<dbReference type="GO" id="GO:0016491">
    <property type="term" value="F:oxidoreductase activity"/>
    <property type="evidence" value="ECO:0007669"/>
    <property type="project" value="UniProtKB-KW"/>
</dbReference>
<dbReference type="PRINTS" id="PR00080">
    <property type="entry name" value="SDRFAMILY"/>
</dbReference>
<dbReference type="SUPFAM" id="SSF51735">
    <property type="entry name" value="NAD(P)-binding Rossmann-fold domains"/>
    <property type="match status" value="1"/>
</dbReference>
<dbReference type="STRING" id="27334.A0A0A2JFI5"/>
<evidence type="ECO:0000313" key="6">
    <source>
        <dbReference type="Proteomes" id="UP000030143"/>
    </source>
</evidence>
<dbReference type="GeneID" id="27678845"/>
<proteinExistence type="inferred from homology"/>
<keyword evidence="3" id="KW-0560">Oxidoreductase</keyword>
<dbReference type="Gene3D" id="3.40.50.720">
    <property type="entry name" value="NAD(P)-binding Rossmann-like Domain"/>
    <property type="match status" value="1"/>
</dbReference>
<organism evidence="5 6">
    <name type="scientific">Penicillium expansum</name>
    <name type="common">Blue mold rot fungus</name>
    <dbReference type="NCBI Taxonomy" id="27334"/>
    <lineage>
        <taxon>Eukaryota</taxon>
        <taxon>Fungi</taxon>
        <taxon>Dikarya</taxon>
        <taxon>Ascomycota</taxon>
        <taxon>Pezizomycotina</taxon>
        <taxon>Eurotiomycetes</taxon>
        <taxon>Eurotiomycetidae</taxon>
        <taxon>Eurotiales</taxon>
        <taxon>Aspergillaceae</taxon>
        <taxon>Penicillium</taxon>
    </lineage>
</organism>
<comment type="caution">
    <text evidence="5">The sequence shown here is derived from an EMBL/GenBank/DDBJ whole genome shotgun (WGS) entry which is preliminary data.</text>
</comment>
<gene>
    <name evidence="5" type="ORF">PEX2_061540</name>
</gene>
<dbReference type="Pfam" id="PF00106">
    <property type="entry name" value="adh_short"/>
    <property type="match status" value="1"/>
</dbReference>
<comment type="similarity">
    <text evidence="1 4">Belongs to the short-chain dehydrogenases/reductases (SDR) family.</text>
</comment>
<dbReference type="EMBL" id="JQFZ01000250">
    <property type="protein sequence ID" value="KGO53546.1"/>
    <property type="molecule type" value="Genomic_DNA"/>
</dbReference>
<dbReference type="PANTHER" id="PTHR43963">
    <property type="entry name" value="CARBONYL REDUCTASE 1-RELATED"/>
    <property type="match status" value="1"/>
</dbReference>
<name>A0A0A2JFI5_PENEN</name>
<dbReference type="PANTHER" id="PTHR43963:SF6">
    <property type="entry name" value="CHAIN DEHYDROGENASE FAMILY PROTEIN, PUTATIVE (AFU_ORTHOLOGUE AFUA_3G15350)-RELATED"/>
    <property type="match status" value="1"/>
</dbReference>
<protein>
    <submittedName>
        <fullName evidence="5">Short-chain dehydrogenase/reductase SDR</fullName>
    </submittedName>
</protein>
<accession>A0A0A2JFI5</accession>
<evidence type="ECO:0000256" key="3">
    <source>
        <dbReference type="ARBA" id="ARBA00023002"/>
    </source>
</evidence>
<evidence type="ECO:0000256" key="2">
    <source>
        <dbReference type="ARBA" id="ARBA00022857"/>
    </source>
</evidence>
<dbReference type="HOGENOM" id="CLU_010194_9_0_1"/>
<dbReference type="Proteomes" id="UP000030143">
    <property type="component" value="Unassembled WGS sequence"/>
</dbReference>
<keyword evidence="6" id="KW-1185">Reference proteome</keyword>
<dbReference type="VEuPathDB" id="FungiDB:PEXP_067870"/>